<keyword evidence="7" id="KW-0472">Membrane</keyword>
<sequence length="459" mass="50641">MSNFIFQVYVFPVSIDCGASRTYTDENSRIWIGDDGIFKNSQPGVVRSSNTASHVMSTLRVFTSLKKNCYTIRAYKGSLVLVRASFFYGNYDKKSSPPSFHLLFDGNYWAIVTTTLDQLVYYEVIYVVKSDTTSICLAQTQPNQLPFISALEVRNLDSKMYGNVDRNHALFLFSRVAYGANSTVRFPDDGYDRIWHPARIGSGQVSVTSDAKLIDVATAPDNPPREVLQNAITTSSSSGSITLNLGFPDQDVSICMNLYFSEVTELDSTQKRSFKAYIDNYKASEPIIPPYGEAMELTTTFTASTKTSISLVSTFDSTLPPLINAVEVFYSGRLTDGTDSKDVQGLGELRNSFSILQEYWSGDPCLPSAYTWDRISCSNDVIPRVTALDLSSLDLSGPLPDFSSMDALVTIDLHNNSITGLIPDFLGALANLEDLNLADNSFRGPLPSSISSNKRLKLV</sequence>
<evidence type="ECO:0000256" key="1">
    <source>
        <dbReference type="ARBA" id="ARBA00004167"/>
    </source>
</evidence>
<dbReference type="InterPro" id="IPR001611">
    <property type="entry name" value="Leu-rich_rpt"/>
</dbReference>
<dbReference type="InterPro" id="IPR032675">
    <property type="entry name" value="LRR_dom_sf"/>
</dbReference>
<keyword evidence="4" id="KW-0732">Signal</keyword>
<evidence type="ECO:0000256" key="2">
    <source>
        <dbReference type="ARBA" id="ARBA00022614"/>
    </source>
</evidence>
<dbReference type="Proteomes" id="UP001151529">
    <property type="component" value="Chromosome 5"/>
</dbReference>
<dbReference type="InterPro" id="IPR024788">
    <property type="entry name" value="Malectin-like_Carb-bd_dom"/>
</dbReference>
<dbReference type="Pfam" id="PF12819">
    <property type="entry name" value="Malectin_like"/>
    <property type="match status" value="1"/>
</dbReference>
<reference evidence="9" key="1">
    <citation type="submission" date="2022-11" db="EMBL/GenBank/DDBJ databases">
        <authorList>
            <person name="Hyden B.L."/>
            <person name="Feng K."/>
            <person name="Yates T."/>
            <person name="Jawdy S."/>
            <person name="Smart L.B."/>
            <person name="Muchero W."/>
        </authorList>
    </citation>
    <scope>NUCLEOTIDE SEQUENCE</scope>
    <source>
        <tissue evidence="9">Shoot tip</tissue>
    </source>
</reference>
<keyword evidence="6" id="KW-1133">Transmembrane helix</keyword>
<proteinExistence type="predicted"/>
<gene>
    <name evidence="9" type="ORF">OIU85_019554</name>
</gene>
<dbReference type="EMBL" id="JAPFFL010000003">
    <property type="protein sequence ID" value="KAJ6737502.1"/>
    <property type="molecule type" value="Genomic_DNA"/>
</dbReference>
<evidence type="ECO:0000313" key="9">
    <source>
        <dbReference type="EMBL" id="KAJ6737502.1"/>
    </source>
</evidence>
<evidence type="ECO:0000259" key="8">
    <source>
        <dbReference type="Pfam" id="PF12819"/>
    </source>
</evidence>
<keyword evidence="5" id="KW-0677">Repeat</keyword>
<dbReference type="GO" id="GO:0016020">
    <property type="term" value="C:membrane"/>
    <property type="evidence" value="ECO:0007669"/>
    <property type="project" value="UniProtKB-SubCell"/>
</dbReference>
<keyword evidence="10" id="KW-1185">Reference proteome</keyword>
<keyword evidence="2" id="KW-0433">Leucine-rich repeat</keyword>
<dbReference type="SUPFAM" id="SSF52058">
    <property type="entry name" value="L domain-like"/>
    <property type="match status" value="1"/>
</dbReference>
<keyword evidence="3" id="KW-0812">Transmembrane</keyword>
<dbReference type="PANTHER" id="PTHR45631:SF44">
    <property type="entry name" value="CARBOHYDRATE-BINDING PROTEIN OF THE ER PROTEIN"/>
    <property type="match status" value="1"/>
</dbReference>
<dbReference type="PANTHER" id="PTHR45631">
    <property type="entry name" value="OS07G0107800 PROTEIN-RELATED"/>
    <property type="match status" value="1"/>
</dbReference>
<comment type="caution">
    <text evidence="9">The sequence shown here is derived from an EMBL/GenBank/DDBJ whole genome shotgun (WGS) entry which is preliminary data.</text>
</comment>
<comment type="subcellular location">
    <subcellularLocation>
        <location evidence="1">Membrane</location>
        <topology evidence="1">Single-pass membrane protein</topology>
    </subcellularLocation>
</comment>
<dbReference type="OrthoDB" id="2143199at2759"/>
<protein>
    <submittedName>
        <fullName evidence="9">CARBOHYDRATE-BINDING PROTEIN OF THE ER PROTEIN</fullName>
    </submittedName>
</protein>
<dbReference type="Gene3D" id="3.80.10.10">
    <property type="entry name" value="Ribonuclease Inhibitor"/>
    <property type="match status" value="1"/>
</dbReference>
<dbReference type="FunFam" id="3.80.10.10:FF:000129">
    <property type="entry name" value="Leucine-rich repeat receptor-like kinase"/>
    <property type="match status" value="1"/>
</dbReference>
<evidence type="ECO:0000256" key="7">
    <source>
        <dbReference type="ARBA" id="ARBA00023136"/>
    </source>
</evidence>
<evidence type="ECO:0000256" key="6">
    <source>
        <dbReference type="ARBA" id="ARBA00022989"/>
    </source>
</evidence>
<organism evidence="9 10">
    <name type="scientific">Salix viminalis</name>
    <name type="common">Common osier</name>
    <name type="synonym">Basket willow</name>
    <dbReference type="NCBI Taxonomy" id="40686"/>
    <lineage>
        <taxon>Eukaryota</taxon>
        <taxon>Viridiplantae</taxon>
        <taxon>Streptophyta</taxon>
        <taxon>Embryophyta</taxon>
        <taxon>Tracheophyta</taxon>
        <taxon>Spermatophyta</taxon>
        <taxon>Magnoliopsida</taxon>
        <taxon>eudicotyledons</taxon>
        <taxon>Gunneridae</taxon>
        <taxon>Pentapetalae</taxon>
        <taxon>rosids</taxon>
        <taxon>fabids</taxon>
        <taxon>Malpighiales</taxon>
        <taxon>Salicaceae</taxon>
        <taxon>Saliceae</taxon>
        <taxon>Salix</taxon>
    </lineage>
</organism>
<dbReference type="Pfam" id="PF00560">
    <property type="entry name" value="LRR_1"/>
    <property type="match status" value="2"/>
</dbReference>
<reference evidence="9" key="2">
    <citation type="journal article" date="2023" name="Int. J. Mol. Sci.">
        <title>De Novo Assembly and Annotation of 11 Diverse Shrub Willow (Salix) Genomes Reveals Novel Gene Organization in Sex-Linked Regions.</title>
        <authorList>
            <person name="Hyden B."/>
            <person name="Feng K."/>
            <person name="Yates T.B."/>
            <person name="Jawdy S."/>
            <person name="Cereghino C."/>
            <person name="Smart L.B."/>
            <person name="Muchero W."/>
        </authorList>
    </citation>
    <scope>NUCLEOTIDE SEQUENCE [LARGE SCALE GENOMIC DNA]</scope>
    <source>
        <tissue evidence="9">Shoot tip</tissue>
    </source>
</reference>
<evidence type="ECO:0000313" key="10">
    <source>
        <dbReference type="Proteomes" id="UP001151529"/>
    </source>
</evidence>
<evidence type="ECO:0000256" key="5">
    <source>
        <dbReference type="ARBA" id="ARBA00022737"/>
    </source>
</evidence>
<evidence type="ECO:0000256" key="4">
    <source>
        <dbReference type="ARBA" id="ARBA00022729"/>
    </source>
</evidence>
<name>A0A9Q0ZKA9_SALVM</name>
<dbReference type="AlphaFoldDB" id="A0A9Q0ZKA9"/>
<feature type="domain" description="Malectin-like" evidence="8">
    <location>
        <begin position="15"/>
        <end position="330"/>
    </location>
</feature>
<evidence type="ECO:0000256" key="3">
    <source>
        <dbReference type="ARBA" id="ARBA00022692"/>
    </source>
</evidence>
<accession>A0A9Q0ZKA9</accession>